<protein>
    <submittedName>
        <fullName evidence="3">Ribosomal large subunit pseudouridine synthase D</fullName>
    </submittedName>
</protein>
<reference evidence="2" key="2">
    <citation type="submission" date="2024-04" db="EMBL/GenBank/DDBJ databases">
        <authorList>
            <person name="Chen Y."/>
            <person name="Shah S."/>
            <person name="Dougan E. K."/>
            <person name="Thang M."/>
            <person name="Chan C."/>
        </authorList>
    </citation>
    <scope>NUCLEOTIDE SEQUENCE [LARGE SCALE GENOMIC DNA]</scope>
</reference>
<dbReference type="EMBL" id="CAMXCT030003891">
    <property type="protein sequence ID" value="CAL4794100.1"/>
    <property type="molecule type" value="Genomic_DNA"/>
</dbReference>
<dbReference type="Proteomes" id="UP001152797">
    <property type="component" value="Unassembled WGS sequence"/>
</dbReference>
<reference evidence="1" key="1">
    <citation type="submission" date="2022-10" db="EMBL/GenBank/DDBJ databases">
        <authorList>
            <person name="Chen Y."/>
            <person name="Dougan E. K."/>
            <person name="Chan C."/>
            <person name="Rhodes N."/>
            <person name="Thang M."/>
        </authorList>
    </citation>
    <scope>NUCLEOTIDE SEQUENCE</scope>
</reference>
<dbReference type="Gene3D" id="3.40.50.1820">
    <property type="entry name" value="alpha/beta hydrolase"/>
    <property type="match status" value="1"/>
</dbReference>
<organism evidence="1">
    <name type="scientific">Cladocopium goreaui</name>
    <dbReference type="NCBI Taxonomy" id="2562237"/>
    <lineage>
        <taxon>Eukaryota</taxon>
        <taxon>Sar</taxon>
        <taxon>Alveolata</taxon>
        <taxon>Dinophyceae</taxon>
        <taxon>Suessiales</taxon>
        <taxon>Symbiodiniaceae</taxon>
        <taxon>Cladocopium</taxon>
    </lineage>
</organism>
<evidence type="ECO:0000313" key="2">
    <source>
        <dbReference type="EMBL" id="CAL1160163.1"/>
    </source>
</evidence>
<dbReference type="SUPFAM" id="SSF53474">
    <property type="entry name" value="alpha/beta-Hydrolases"/>
    <property type="match status" value="1"/>
</dbReference>
<dbReference type="EMBL" id="CAMXCT020003891">
    <property type="protein sequence ID" value="CAL1160163.1"/>
    <property type="molecule type" value="Genomic_DNA"/>
</dbReference>
<dbReference type="InterPro" id="IPR029058">
    <property type="entry name" value="AB_hydrolase_fold"/>
</dbReference>
<name>A0A9P1DBH1_9DINO</name>
<evidence type="ECO:0000313" key="4">
    <source>
        <dbReference type="Proteomes" id="UP001152797"/>
    </source>
</evidence>
<accession>A0A9P1DBH1</accession>
<evidence type="ECO:0000313" key="3">
    <source>
        <dbReference type="EMBL" id="CAL4794100.1"/>
    </source>
</evidence>
<sequence>MDLTRAKNSFVDPRALQDRLRNFRLSPQGFWRSLLSLLLAACISRYLRSLARSFWWHRSMASMLFGSTVVNLRRLLGQRQRYRIEIHQHREKKEEYAVWWPEPPRAPSASRLWILVPGGMSDADSIAGYIDEFLQSNVIAPSEDWCVFHNAGTGTARWQHGTFTGLSDPTFLLDFLQGLNAMDSQNSCRYREIITVGFSVGGMLALATASKVVKPMSGKDKSLVHVNRSLSGSPCRLRFVSVHSPDCVRTTFEAMTKWAFCARLDIPLTLHFWAVNLRSGLLFKCPGGPWFPWPPTWSYMRRFTEAAWAQNEALKLEAEGNAVSVEELKKPFEHFDDSFALRLRKVLPAGEVLRIQNPEDPVVDQTTLDSKCLRCCDIWWVRGGGHVMCFGASKDLARRLRKWVDCKPAAI</sequence>
<dbReference type="AlphaFoldDB" id="A0A9P1DBH1"/>
<gene>
    <name evidence="1" type="ORF">C1SCF055_LOCUS32395</name>
</gene>
<evidence type="ECO:0000313" key="1">
    <source>
        <dbReference type="EMBL" id="CAI4006788.1"/>
    </source>
</evidence>
<dbReference type="EMBL" id="CAMXCT010003891">
    <property type="protein sequence ID" value="CAI4006788.1"/>
    <property type="molecule type" value="Genomic_DNA"/>
</dbReference>
<keyword evidence="4" id="KW-1185">Reference proteome</keyword>
<comment type="caution">
    <text evidence="1">The sequence shown here is derived from an EMBL/GenBank/DDBJ whole genome shotgun (WGS) entry which is preliminary data.</text>
</comment>
<proteinExistence type="predicted"/>
<dbReference type="OrthoDB" id="406931at2759"/>